<reference evidence="2" key="1">
    <citation type="submission" date="2022-03" db="EMBL/GenBank/DDBJ databases">
        <authorList>
            <person name="Lindestad O."/>
        </authorList>
    </citation>
    <scope>NUCLEOTIDE SEQUENCE</scope>
</reference>
<comment type="caution">
    <text evidence="2">The sequence shown here is derived from an EMBL/GenBank/DDBJ whole genome shotgun (WGS) entry which is preliminary data.</text>
</comment>
<dbReference type="Pfam" id="PF00078">
    <property type="entry name" value="RVT_1"/>
    <property type="match status" value="1"/>
</dbReference>
<sequence length="484" mass="54847">MRVPRQHVSNSRHVIDYTSIKNSIDEHNFSDIVHSQDPNDAANLLVDTLSGIIHSNMKIVRMSRKKVPIKPWITPGLLKCIKHRDRLHKKHKKSPNNKILKLTYNRYKKFCNNLLKRLKRTYEKLEFEKTKNDTKGTWQVVKKITNITSSPSPPIELLQLQSDPKSSLNLVNKYIAEVGNKLASQILQNSNSSPISKIVGSFCSVNSFGLLPVDQEEIHNIIMSLKSNSAVGWDGIPTKVLKSSSIILTPIINRICNDCLSKGIFPNCLKKALVIPVYKNGDRSSVNNYRPISLLTALSKIFERVLNKRLVNYLETKNILSINQYGFRKNKSTEDAALELTETISRALDKRRKFVGVFLDLSKAFDTVSIPILLDKIEKIGVRGIALDIFRDYLTNRTQQIKVNEYWSDALPLTYGVPQGSILGLTLFLIYINNLCCLSIPNCKMIAYADDTVSLITGNTLENTFKNTEYALQKVSAWLTENLL</sequence>
<dbReference type="PROSITE" id="PS50878">
    <property type="entry name" value="RT_POL"/>
    <property type="match status" value="1"/>
</dbReference>
<name>A0A8S4QQC8_9NEOP</name>
<dbReference type="EMBL" id="CAKXAJ010018063">
    <property type="protein sequence ID" value="CAH2217434.1"/>
    <property type="molecule type" value="Genomic_DNA"/>
</dbReference>
<dbReference type="GO" id="GO:0071897">
    <property type="term" value="P:DNA biosynthetic process"/>
    <property type="evidence" value="ECO:0007669"/>
    <property type="project" value="UniProtKB-ARBA"/>
</dbReference>
<dbReference type="CDD" id="cd01650">
    <property type="entry name" value="RT_nLTR_like"/>
    <property type="match status" value="1"/>
</dbReference>
<evidence type="ECO:0000259" key="1">
    <source>
        <dbReference type="PROSITE" id="PS50878"/>
    </source>
</evidence>
<organism evidence="2 3">
    <name type="scientific">Pararge aegeria aegeria</name>
    <dbReference type="NCBI Taxonomy" id="348720"/>
    <lineage>
        <taxon>Eukaryota</taxon>
        <taxon>Metazoa</taxon>
        <taxon>Ecdysozoa</taxon>
        <taxon>Arthropoda</taxon>
        <taxon>Hexapoda</taxon>
        <taxon>Insecta</taxon>
        <taxon>Pterygota</taxon>
        <taxon>Neoptera</taxon>
        <taxon>Endopterygota</taxon>
        <taxon>Lepidoptera</taxon>
        <taxon>Glossata</taxon>
        <taxon>Ditrysia</taxon>
        <taxon>Papilionoidea</taxon>
        <taxon>Nymphalidae</taxon>
        <taxon>Satyrinae</taxon>
        <taxon>Satyrini</taxon>
        <taxon>Parargina</taxon>
        <taxon>Pararge</taxon>
    </lineage>
</organism>
<protein>
    <submittedName>
        <fullName evidence="2">Jg14047 protein</fullName>
    </submittedName>
</protein>
<feature type="domain" description="Reverse transcriptase" evidence="1">
    <location>
        <begin position="258"/>
        <end position="484"/>
    </location>
</feature>
<evidence type="ECO:0000313" key="2">
    <source>
        <dbReference type="EMBL" id="CAH2217434.1"/>
    </source>
</evidence>
<proteinExistence type="predicted"/>
<keyword evidence="3" id="KW-1185">Reference proteome</keyword>
<evidence type="ECO:0000313" key="3">
    <source>
        <dbReference type="Proteomes" id="UP000838756"/>
    </source>
</evidence>
<dbReference type="SUPFAM" id="SSF56672">
    <property type="entry name" value="DNA/RNA polymerases"/>
    <property type="match status" value="1"/>
</dbReference>
<gene>
    <name evidence="2" type="primary">jg14047</name>
    <name evidence="2" type="ORF">PAEG_LOCUS5324</name>
</gene>
<dbReference type="InterPro" id="IPR043502">
    <property type="entry name" value="DNA/RNA_pol_sf"/>
</dbReference>
<dbReference type="OrthoDB" id="445826at2759"/>
<dbReference type="Proteomes" id="UP000838756">
    <property type="component" value="Unassembled WGS sequence"/>
</dbReference>
<dbReference type="AlphaFoldDB" id="A0A8S4QQC8"/>
<dbReference type="InterPro" id="IPR000477">
    <property type="entry name" value="RT_dom"/>
</dbReference>
<accession>A0A8S4QQC8</accession>
<dbReference type="PANTHER" id="PTHR19446">
    <property type="entry name" value="REVERSE TRANSCRIPTASES"/>
    <property type="match status" value="1"/>
</dbReference>